<dbReference type="AlphaFoldDB" id="A0AAU8NF30"/>
<dbReference type="GO" id="GO:0003677">
    <property type="term" value="F:DNA binding"/>
    <property type="evidence" value="ECO:0007669"/>
    <property type="project" value="UniProtKB-KW"/>
</dbReference>
<proteinExistence type="predicted"/>
<dbReference type="Pfam" id="PF01381">
    <property type="entry name" value="HTH_3"/>
    <property type="match status" value="1"/>
</dbReference>
<organism evidence="3">
    <name type="scientific">Paenibacillus sp. AN1007</name>
    <dbReference type="NCBI Taxonomy" id="3151385"/>
    <lineage>
        <taxon>Bacteria</taxon>
        <taxon>Bacillati</taxon>
        <taxon>Bacillota</taxon>
        <taxon>Bacilli</taxon>
        <taxon>Bacillales</taxon>
        <taxon>Paenibacillaceae</taxon>
        <taxon>Paenibacillus</taxon>
    </lineage>
</organism>
<reference evidence="3" key="1">
    <citation type="submission" date="2024-05" db="EMBL/GenBank/DDBJ databases">
        <title>Draft genome assemblies of 36 bacteria isolated from hibernating arctic ground squirrels.</title>
        <authorList>
            <person name="McKee H."/>
            <person name="Mullen L."/>
            <person name="Drown D.M."/>
            <person name="Duddleston K.N."/>
        </authorList>
    </citation>
    <scope>NUCLEOTIDE SEQUENCE</scope>
    <source>
        <strain evidence="3">AN1007</strain>
    </source>
</reference>
<keyword evidence="1" id="KW-0238">DNA-binding</keyword>
<evidence type="ECO:0000313" key="3">
    <source>
        <dbReference type="EMBL" id="XCP94687.1"/>
    </source>
</evidence>
<dbReference type="InterPro" id="IPR010982">
    <property type="entry name" value="Lambda_DNA-bd_dom_sf"/>
</dbReference>
<dbReference type="SMART" id="SM00530">
    <property type="entry name" value="HTH_XRE"/>
    <property type="match status" value="1"/>
</dbReference>
<name>A0AAU8NF30_9BACL</name>
<dbReference type="PROSITE" id="PS50943">
    <property type="entry name" value="HTH_CROC1"/>
    <property type="match status" value="1"/>
</dbReference>
<evidence type="ECO:0000256" key="1">
    <source>
        <dbReference type="ARBA" id="ARBA00023125"/>
    </source>
</evidence>
<dbReference type="InterPro" id="IPR001387">
    <property type="entry name" value="Cro/C1-type_HTH"/>
</dbReference>
<sequence>MNNLQYMSTKIAKLRRSSSMTQEELGRHLSVSAQAVSKWENGDSLPDLPLIVKLAETFGCSTDYLLGHEGGLTSLIPQIRETFHQLELTDRIEFLGQLITLTEGPASALPVRSDGHPSLVHIHLGPAGLGAWAKDRLVCIASPTFLEEAVETLRSEPGFPLNLLSDEVRLVLLHLLRDIDDLKPDYAVDEEMLREQLPDSIHLDEILTECIELGFVDRVRGGYRLNFRADLTVRLLVMIHQIINKQGSMNVTVGNS</sequence>
<dbReference type="PANTHER" id="PTHR46558">
    <property type="entry name" value="TRACRIPTIONAL REGULATORY PROTEIN-RELATED-RELATED"/>
    <property type="match status" value="1"/>
</dbReference>
<evidence type="ECO:0000259" key="2">
    <source>
        <dbReference type="PROSITE" id="PS50943"/>
    </source>
</evidence>
<accession>A0AAU8NF30</accession>
<dbReference type="Gene3D" id="1.10.260.40">
    <property type="entry name" value="lambda repressor-like DNA-binding domains"/>
    <property type="match status" value="1"/>
</dbReference>
<dbReference type="SUPFAM" id="SSF47413">
    <property type="entry name" value="lambda repressor-like DNA-binding domains"/>
    <property type="match status" value="1"/>
</dbReference>
<dbReference type="EMBL" id="CP159992">
    <property type="protein sequence ID" value="XCP94687.1"/>
    <property type="molecule type" value="Genomic_DNA"/>
</dbReference>
<protein>
    <submittedName>
        <fullName evidence="3">Helix-turn-helix transcriptional regulator</fullName>
    </submittedName>
</protein>
<feature type="domain" description="HTH cro/C1-type" evidence="2">
    <location>
        <begin position="11"/>
        <end position="65"/>
    </location>
</feature>
<dbReference type="CDD" id="cd00093">
    <property type="entry name" value="HTH_XRE"/>
    <property type="match status" value="1"/>
</dbReference>
<dbReference type="RefSeq" id="WP_366292255.1">
    <property type="nucleotide sequence ID" value="NZ_CP159992.1"/>
</dbReference>
<dbReference type="PANTHER" id="PTHR46558:SF11">
    <property type="entry name" value="HTH-TYPE TRANSCRIPTIONAL REGULATOR XRE"/>
    <property type="match status" value="1"/>
</dbReference>
<gene>
    <name evidence="3" type="ORF">ABXS70_26880</name>
</gene>